<keyword evidence="1" id="KW-1133">Transmembrane helix</keyword>
<evidence type="ECO:0000313" key="2">
    <source>
        <dbReference type="EMBL" id="QYR53337.1"/>
    </source>
</evidence>
<keyword evidence="1" id="KW-0812">Transmembrane</keyword>
<feature type="transmembrane region" description="Helical" evidence="1">
    <location>
        <begin position="20"/>
        <end position="36"/>
    </location>
</feature>
<evidence type="ECO:0000256" key="1">
    <source>
        <dbReference type="SAM" id="Phobius"/>
    </source>
</evidence>
<reference evidence="2 3" key="1">
    <citation type="submission" date="2021-08" db="EMBL/GenBank/DDBJ databases">
        <title>Lysobacter sp. strain CJ11 Genome sequencing and assembly.</title>
        <authorList>
            <person name="Kim I."/>
        </authorList>
    </citation>
    <scope>NUCLEOTIDE SEQUENCE [LARGE SCALE GENOMIC DNA]</scope>
    <source>
        <strain evidence="2 3">CJ11</strain>
    </source>
</reference>
<name>A0ABX8WR81_9GAMM</name>
<dbReference type="EMBL" id="CP080544">
    <property type="protein sequence ID" value="QYR53337.1"/>
    <property type="molecule type" value="Genomic_DNA"/>
</dbReference>
<feature type="transmembrane region" description="Helical" evidence="1">
    <location>
        <begin position="42"/>
        <end position="59"/>
    </location>
</feature>
<accession>A0ABX8WR81</accession>
<protein>
    <submittedName>
        <fullName evidence="2">Uncharacterized protein</fullName>
    </submittedName>
</protein>
<dbReference type="Proteomes" id="UP000824755">
    <property type="component" value="Chromosome"/>
</dbReference>
<gene>
    <name evidence="2" type="ORF">H8L67_02155</name>
</gene>
<evidence type="ECO:0000313" key="3">
    <source>
        <dbReference type="Proteomes" id="UP000824755"/>
    </source>
</evidence>
<sequence>MNTPKDTQPLTTFRDSKWRYSQFVVLGLLVTLLVKWLSSLSWLPSLVIGGVIGLAYFLLEKKRGVI</sequence>
<proteinExistence type="predicted"/>
<organism evidence="2 3">
    <name type="scientific">Lysobacter soyae</name>
    <dbReference type="NCBI Taxonomy" id="2764185"/>
    <lineage>
        <taxon>Bacteria</taxon>
        <taxon>Pseudomonadati</taxon>
        <taxon>Pseudomonadota</taxon>
        <taxon>Gammaproteobacteria</taxon>
        <taxon>Lysobacterales</taxon>
        <taxon>Lysobacteraceae</taxon>
        <taxon>Lysobacter</taxon>
    </lineage>
</organism>
<keyword evidence="1" id="KW-0472">Membrane</keyword>
<dbReference type="RefSeq" id="WP_220380154.1">
    <property type="nucleotide sequence ID" value="NZ_CP080544.1"/>
</dbReference>
<keyword evidence="3" id="KW-1185">Reference proteome</keyword>